<feature type="region of interest" description="Disordered" evidence="5">
    <location>
        <begin position="1885"/>
        <end position="1942"/>
    </location>
</feature>
<dbReference type="SUPFAM" id="SSF64268">
    <property type="entry name" value="PX domain"/>
    <property type="match status" value="1"/>
</dbReference>
<gene>
    <name evidence="8" type="ORF">KUF71_021496</name>
</gene>
<dbReference type="PROSITE" id="PS50002">
    <property type="entry name" value="SH3"/>
    <property type="match status" value="1"/>
</dbReference>
<feature type="compositionally biased region" description="Polar residues" evidence="5">
    <location>
        <begin position="824"/>
        <end position="840"/>
    </location>
</feature>
<feature type="compositionally biased region" description="Low complexity" evidence="5">
    <location>
        <begin position="643"/>
        <end position="665"/>
    </location>
</feature>
<feature type="compositionally biased region" description="Polar residues" evidence="5">
    <location>
        <begin position="1928"/>
        <end position="1939"/>
    </location>
</feature>
<dbReference type="PANTHER" id="PTHR15729">
    <property type="entry name" value="CDC42 GTPASE-ACTIVATING PROTEIN"/>
    <property type="match status" value="1"/>
</dbReference>
<evidence type="ECO:0000256" key="5">
    <source>
        <dbReference type="SAM" id="MobiDB-lite"/>
    </source>
</evidence>
<feature type="compositionally biased region" description="Polar residues" evidence="5">
    <location>
        <begin position="738"/>
        <end position="752"/>
    </location>
</feature>
<dbReference type="FunFam" id="2.30.30.40:FF:000298">
    <property type="entry name" value="Rho GTPase-activating protein"/>
    <property type="match status" value="1"/>
</dbReference>
<feature type="domain" description="SH3" evidence="6">
    <location>
        <begin position="209"/>
        <end position="274"/>
    </location>
</feature>
<feature type="compositionally biased region" description="Polar residues" evidence="5">
    <location>
        <begin position="704"/>
        <end position="719"/>
    </location>
</feature>
<feature type="compositionally biased region" description="Polar residues" evidence="5">
    <location>
        <begin position="1760"/>
        <end position="1770"/>
    </location>
</feature>
<comment type="similarity">
    <text evidence="1">Belongs to the PX domain-containing GAP family.</text>
</comment>
<proteinExistence type="inferred from homology"/>
<keyword evidence="2 4" id="KW-0728">SH3 domain</keyword>
<keyword evidence="3" id="KW-0343">GTPase activation</keyword>
<dbReference type="Pfam" id="PF00018">
    <property type="entry name" value="SH3_1"/>
    <property type="match status" value="1"/>
</dbReference>
<dbReference type="Gene3D" id="1.10.555.10">
    <property type="entry name" value="Rho GTPase activation protein"/>
    <property type="match status" value="1"/>
</dbReference>
<feature type="compositionally biased region" description="Polar residues" evidence="5">
    <location>
        <begin position="1479"/>
        <end position="1499"/>
    </location>
</feature>
<dbReference type="InterPro" id="IPR036871">
    <property type="entry name" value="PX_dom_sf"/>
</dbReference>
<dbReference type="Gene3D" id="2.30.30.40">
    <property type="entry name" value="SH3 Domains"/>
    <property type="match status" value="1"/>
</dbReference>
<feature type="region of interest" description="Disordered" evidence="5">
    <location>
        <begin position="27"/>
        <end position="53"/>
    </location>
</feature>
<evidence type="ECO:0000256" key="2">
    <source>
        <dbReference type="ARBA" id="ARBA00022443"/>
    </source>
</evidence>
<evidence type="ECO:0000256" key="1">
    <source>
        <dbReference type="ARBA" id="ARBA00008795"/>
    </source>
</evidence>
<feature type="region of interest" description="Disordered" evidence="5">
    <location>
        <begin position="1820"/>
        <end position="1844"/>
    </location>
</feature>
<sequence>QVAAEAVDMDSSRSSIRVHHTQHAPLGALGKVGSHSPPISASGAGAGRAAEGRSPRFPKLDECAHFHYEHVELGALQVTVISDQDLSLGSRLHGDDVENQSFTVQVASQGKSWLLRRTYQNFRSLDSQLHRCIYDRKFSALSELPPEDNLSIPSGQDHEEAVQNILADYLNRFSLIAGNLINCGPVLSWFELDNRGRRLLVPDNDSCPINTPAVAAAYSVKRYSAQAQDEISFEVGDMISVIDMPPPEESVWWRGKRGFEVGFFPSDCVALIGDKVPRNLQLSAGSSAPNSPRDMMLACQPSKPVLRKHGKLISFFRSFILSRPSRRRLKQSGILKERVFGCDLGEHLLNSGHDIPMVLKCCSEFIETHGIVDGIYRLSGVTSNIQKLRNAFDEDRVPGLYEDEAILQDIHSVASLLKMYFRELPNPLCTYQLYHQFVGAVQNKDGVTRDGPDENRDGTRLMLMRDAVQKLPPPHYRTLQYLIKHLARVAEHGHQTGMTPRNVAIVWAPNLLRCKALEVGGVAALQGVGVQAVVTEFLICYADLIFCDRLPPLSIPVQQATPKRSRPKSLAISTPTKLLSLEEARTRALLSAAGKTDQDYIEVGGGPSSLPAKYHTVIDLPSRKRSGSKRSPLGWKSFFSKAGRSSSGGSTHSSRKAQQQQQQLKQQRKTSTPSAINFYTEKAVTEADVAPGRRRLRPVKSAESLASGNNSSRNSTALSHGSDVVGQNCLTPGGGSHPGSQAVSPSDGQSQPKAGHNRSVSHDSYFDHLAETPSMSRRASSRLHEEEGFSSSLDLSEIQLNFELEESEMRIFSEDETLMSTFDSSSVMSQGSPHTQNSNIAPRDRHGRNAVGAGKRLTPHGVPHLARPEDTLSGGCSSLDPSPKKQKTSGNSNCDNTAKTLDSCKRSRLEEQLTSSSAELRFIDSQSPEQIPIQQQVLVHAEVHQSNNATNSSASSNGTYGVLASTSSSLAEAPASDTESVTLLSSGLTTPDTPVQHYRPLREDGESSGSGVGSTPDYENVTASASKLSPLEPKYEQLIATPSPSQDFRSYDNIPVPKPRFQTPRTPYENVQREFLAAELNSSIASEAENKIHQNSNPPYENVQKEFIISNEPTQAASPPPSSSPSLSAGTTAVRHLESSGDEDTLEMSQDNFSLDLNAGFDHIYTEIMAGNDTHAEDVDASTMMVEPCDVDQINEGSVNVHSEQLSPVLPVQNVYQNVPGISQEPIQGCRTEDDVYEDFAFEKSVGDSDAPSNSSHEVPLFDADHLKTVPLDPNVVYQQVKYLRRSVHEVNALLEDGSNAAEPAMQQLNAEVEVGQAVQAEELVKNDYSSYAESENESKVLSIHKDCPETHFDCTPVETCFELDNTSNVPESNQFGPEEAFESAGNAEEKCIGNEDLCNVGSLSAHSDCVNDLSEEPFISVVIPSADCAISPKEPKEACVFSVLSPGISSLQEPAEASDFPTHCDKVASLEKALTSASGCESNDTSPIHDTPQQNCSSPVDLKIATDNRRRFESEIGRELVRERRMTQELQEVRAIKTSPHGSPIHKSDQGSKASVKELLSRFEVTQMDSESSSLVPTSPSPLTSRKSDPHPTPSEKIDITSSTLPPCLRARAARIARTKLNTSTNLSASLDEDHFLRSGGSKGEGRALIRTQTEPDVNTENRSVEDNELSSASAESKAVENVSAIFSQDDDPQRRERIERYKEERRSFLRKKYRSESFRNEQDDTLTRLKQKAVCKGGLPPVSPVELPEDFSMDLESGNKQQKGNTSERLPVEKVCTKDSSPAKPVSKIKSGRNVGSPTSPEPITCVTVRQRIVTPDKVSLKGCESPLSPKSPRTEHKKFGYSPEKIAVGKISPERKFSDKTRIPVSVDLAHVERRPAQLVLVQRSSLPVASSERRMSAGNKVSSPESNYPISLSSSGDIKRRASVESNSSQRSPIKSPSYCIRDMAALFEAKENTSRSATSNSSSKSTPSSSAKNFVSSV</sequence>
<evidence type="ECO:0000313" key="9">
    <source>
        <dbReference type="Proteomes" id="UP001219518"/>
    </source>
</evidence>
<name>A0AAE1GZH4_9NEOP</name>
<reference evidence="8" key="2">
    <citation type="journal article" date="2023" name="BMC Genomics">
        <title>Pest status, molecular evolution, and epigenetic factors derived from the genome assembly of Frankliniella fusca, a thysanopteran phytovirus vector.</title>
        <authorList>
            <person name="Catto M.A."/>
            <person name="Labadie P.E."/>
            <person name="Jacobson A.L."/>
            <person name="Kennedy G.G."/>
            <person name="Srinivasan R."/>
            <person name="Hunt B.G."/>
        </authorList>
    </citation>
    <scope>NUCLEOTIDE SEQUENCE</scope>
    <source>
        <strain evidence="8">PL_HMW_Pooled</strain>
    </source>
</reference>
<dbReference type="CDD" id="cd11835">
    <property type="entry name" value="SH3_ARHGAP32_33"/>
    <property type="match status" value="1"/>
</dbReference>
<protein>
    <submittedName>
        <fullName evidence="8">GTPase-activating protein CdGAPr</fullName>
    </submittedName>
</protein>
<dbReference type="Pfam" id="PF00620">
    <property type="entry name" value="RhoGAP"/>
    <property type="match status" value="1"/>
</dbReference>
<feature type="compositionally biased region" description="Polar residues" evidence="5">
    <location>
        <begin position="984"/>
        <end position="993"/>
    </location>
</feature>
<dbReference type="PANTHER" id="PTHR15729:SF10">
    <property type="entry name" value="GTPASE-ACTIVATING PROTEIN CDGAPR"/>
    <property type="match status" value="1"/>
</dbReference>
<dbReference type="InterPro" id="IPR000198">
    <property type="entry name" value="RhoGAP_dom"/>
</dbReference>
<feature type="region of interest" description="Disordered" evidence="5">
    <location>
        <begin position="621"/>
        <end position="760"/>
    </location>
</feature>
<evidence type="ECO:0000256" key="4">
    <source>
        <dbReference type="PROSITE-ProRule" id="PRU00192"/>
    </source>
</evidence>
<feature type="compositionally biased region" description="Low complexity" evidence="5">
    <location>
        <begin position="1959"/>
        <end position="1983"/>
    </location>
</feature>
<feature type="compositionally biased region" description="Basic and acidic residues" evidence="5">
    <location>
        <begin position="1547"/>
        <end position="1562"/>
    </location>
</feature>
<dbReference type="GO" id="GO:0005096">
    <property type="term" value="F:GTPase activator activity"/>
    <property type="evidence" value="ECO:0007669"/>
    <property type="project" value="UniProtKB-KW"/>
</dbReference>
<evidence type="ECO:0000259" key="7">
    <source>
        <dbReference type="PROSITE" id="PS50238"/>
    </source>
</evidence>
<dbReference type="InterPro" id="IPR008936">
    <property type="entry name" value="Rho_GTPase_activation_prot"/>
</dbReference>
<feature type="compositionally biased region" description="Polar residues" evidence="5">
    <location>
        <begin position="1903"/>
        <end position="1920"/>
    </location>
</feature>
<evidence type="ECO:0000256" key="3">
    <source>
        <dbReference type="ARBA" id="ARBA00022468"/>
    </source>
</evidence>
<dbReference type="InterPro" id="IPR051576">
    <property type="entry name" value="PX-Rho_GAP"/>
</dbReference>
<feature type="compositionally biased region" description="Polar residues" evidence="5">
    <location>
        <begin position="888"/>
        <end position="899"/>
    </location>
</feature>
<dbReference type="FunFam" id="1.10.555.10:FF:000002">
    <property type="entry name" value="rho GTPase-activating protein 32 isoform X1"/>
    <property type="match status" value="1"/>
</dbReference>
<feature type="compositionally biased region" description="Low complexity" evidence="5">
    <location>
        <begin position="33"/>
        <end position="49"/>
    </location>
</feature>
<feature type="region of interest" description="Disordered" evidence="5">
    <location>
        <begin position="1955"/>
        <end position="1983"/>
    </location>
</feature>
<dbReference type="SMART" id="SM00324">
    <property type="entry name" value="RhoGAP"/>
    <property type="match status" value="1"/>
</dbReference>
<dbReference type="SMART" id="SM00326">
    <property type="entry name" value="SH3"/>
    <property type="match status" value="1"/>
</dbReference>
<feature type="region of interest" description="Disordered" evidence="5">
    <location>
        <begin position="1636"/>
        <end position="1698"/>
    </location>
</feature>
<dbReference type="GO" id="GO:0007264">
    <property type="term" value="P:small GTPase-mediated signal transduction"/>
    <property type="evidence" value="ECO:0007669"/>
    <property type="project" value="TreeGrafter"/>
</dbReference>
<feature type="compositionally biased region" description="Basic and acidic residues" evidence="5">
    <location>
        <begin position="1587"/>
        <end position="1600"/>
    </location>
</feature>
<organism evidence="8 9">
    <name type="scientific">Frankliniella fusca</name>
    <dbReference type="NCBI Taxonomy" id="407009"/>
    <lineage>
        <taxon>Eukaryota</taxon>
        <taxon>Metazoa</taxon>
        <taxon>Ecdysozoa</taxon>
        <taxon>Arthropoda</taxon>
        <taxon>Hexapoda</taxon>
        <taxon>Insecta</taxon>
        <taxon>Pterygota</taxon>
        <taxon>Neoptera</taxon>
        <taxon>Paraneoptera</taxon>
        <taxon>Thysanoptera</taxon>
        <taxon>Terebrantia</taxon>
        <taxon>Thripoidea</taxon>
        <taxon>Thripidae</taxon>
        <taxon>Frankliniella</taxon>
    </lineage>
</organism>
<comment type="caution">
    <text evidence="8">The sequence shown here is derived from an EMBL/GenBank/DDBJ whole genome shotgun (WGS) entry which is preliminary data.</text>
</comment>
<feature type="compositionally biased region" description="Polar residues" evidence="5">
    <location>
        <begin position="1652"/>
        <end position="1663"/>
    </location>
</feature>
<feature type="region of interest" description="Disordered" evidence="5">
    <location>
        <begin position="1113"/>
        <end position="1146"/>
    </location>
</feature>
<dbReference type="SUPFAM" id="SSF50044">
    <property type="entry name" value="SH3-domain"/>
    <property type="match status" value="1"/>
</dbReference>
<dbReference type="Proteomes" id="UP001219518">
    <property type="component" value="Unassembled WGS sequence"/>
</dbReference>
<reference evidence="8" key="1">
    <citation type="submission" date="2021-07" db="EMBL/GenBank/DDBJ databases">
        <authorList>
            <person name="Catto M.A."/>
            <person name="Jacobson A."/>
            <person name="Kennedy G."/>
            <person name="Labadie P."/>
            <person name="Hunt B.G."/>
            <person name="Srinivasan R."/>
        </authorList>
    </citation>
    <scope>NUCLEOTIDE SEQUENCE</scope>
    <source>
        <strain evidence="8">PL_HMW_Pooled</strain>
        <tissue evidence="8">Head</tissue>
    </source>
</reference>
<dbReference type="SUPFAM" id="SSF48350">
    <property type="entry name" value="GTPase activation domain, GAP"/>
    <property type="match status" value="1"/>
</dbReference>
<feature type="region of interest" description="Disordered" evidence="5">
    <location>
        <begin position="1737"/>
        <end position="1805"/>
    </location>
</feature>
<dbReference type="InterPro" id="IPR036028">
    <property type="entry name" value="SH3-like_dom_sf"/>
</dbReference>
<feature type="domain" description="Rho-GAP" evidence="7">
    <location>
        <begin position="342"/>
        <end position="546"/>
    </location>
</feature>
<dbReference type="EMBL" id="JAHWGI010000289">
    <property type="protein sequence ID" value="KAK3911927.1"/>
    <property type="molecule type" value="Genomic_DNA"/>
</dbReference>
<evidence type="ECO:0000259" key="6">
    <source>
        <dbReference type="PROSITE" id="PS50002"/>
    </source>
</evidence>
<dbReference type="PROSITE" id="PS50238">
    <property type="entry name" value="RHOGAP"/>
    <property type="match status" value="1"/>
</dbReference>
<accession>A0AAE1GZH4</accession>
<dbReference type="GO" id="GO:0035091">
    <property type="term" value="F:phosphatidylinositol binding"/>
    <property type="evidence" value="ECO:0007669"/>
    <property type="project" value="InterPro"/>
</dbReference>
<feature type="region of interest" description="Disordered" evidence="5">
    <location>
        <begin position="824"/>
        <end position="899"/>
    </location>
</feature>
<feature type="region of interest" description="Disordered" evidence="5">
    <location>
        <begin position="1479"/>
        <end position="1500"/>
    </location>
</feature>
<evidence type="ECO:0000313" key="8">
    <source>
        <dbReference type="EMBL" id="KAK3911927.1"/>
    </source>
</evidence>
<feature type="compositionally biased region" description="Low complexity" evidence="5">
    <location>
        <begin position="1571"/>
        <end position="1586"/>
    </location>
</feature>
<feature type="region of interest" description="Disordered" evidence="5">
    <location>
        <begin position="984"/>
        <end position="1020"/>
    </location>
</feature>
<keyword evidence="9" id="KW-1185">Reference proteome</keyword>
<feature type="region of interest" description="Disordered" evidence="5">
    <location>
        <begin position="772"/>
        <end position="791"/>
    </location>
</feature>
<feature type="non-terminal residue" evidence="8">
    <location>
        <position position="1"/>
    </location>
</feature>
<feature type="region of interest" description="Disordered" evidence="5">
    <location>
        <begin position="1535"/>
        <end position="1607"/>
    </location>
</feature>
<dbReference type="InterPro" id="IPR001452">
    <property type="entry name" value="SH3_domain"/>
</dbReference>